<dbReference type="GO" id="GO:0001227">
    <property type="term" value="F:DNA-binding transcription repressor activity, RNA polymerase II-specific"/>
    <property type="evidence" value="ECO:0007669"/>
    <property type="project" value="TreeGrafter"/>
</dbReference>
<evidence type="ECO:0000256" key="10">
    <source>
        <dbReference type="SAM" id="MobiDB-lite"/>
    </source>
</evidence>
<proteinExistence type="predicted"/>
<dbReference type="Gene3D" id="3.30.160.60">
    <property type="entry name" value="Classic Zinc Finger"/>
    <property type="match status" value="3"/>
</dbReference>
<dbReference type="SUPFAM" id="SSF57667">
    <property type="entry name" value="beta-beta-alpha zinc fingers"/>
    <property type="match status" value="2"/>
</dbReference>
<sequence length="469" mass="51557">MSTCQCLCCWGDGCTPISIGSFISASESQCYVNACSANFAACNSSDDFTAWVIATFVPDTSGAYGAGGAGVLVIIGLLLYYFYRKNKQKTQNAVVPDVEAAAVPETEGEYFFYETDVNKDVIPIKVEVDDNGTPIKPTEAPSKPPSYSVSNGAPHMIFLKLTMIASVQDIHGYNTSSQPSNNLHHQSKSQQLQLPNNSQQLDTAASGLLSLSQHHKDNHTSNNLNGSSLQHQSNDQNVAADANAAAFALYYPQAQAALEIMARTNFSNIQAQASQQVQEHLQGQSQQKQKVHQVSPAPNNDINFENAITTVVDGKERYLCPTCNRAFSRMYNLKSHIRTHQNHKPFVCETCNLRFTRNHDLNRHSKIHSREKPHVCADCGRHFARRDALKRHERIDPEGKKLHCNPLATAAALSQGNQAQELSQYSDAVLGQAVQQIQQQMQAQLEAAAAQKLNLIVQADDLNCESNNQ</sequence>
<dbReference type="InterPro" id="IPR036236">
    <property type="entry name" value="Znf_C2H2_sf"/>
</dbReference>
<name>A0AAD5U3Y6_9FUNG</name>
<keyword evidence="5" id="KW-0862">Zinc</keyword>
<feature type="compositionally biased region" description="Polar residues" evidence="10">
    <location>
        <begin position="173"/>
        <end position="182"/>
    </location>
</feature>
<keyword evidence="14" id="KW-1185">Reference proteome</keyword>
<feature type="domain" description="C2H2-type" evidence="12">
    <location>
        <begin position="374"/>
        <end position="401"/>
    </location>
</feature>
<keyword evidence="11" id="KW-0472">Membrane</keyword>
<dbReference type="EMBL" id="JADGJW010000257">
    <property type="protein sequence ID" value="KAJ3221018.1"/>
    <property type="molecule type" value="Genomic_DNA"/>
</dbReference>
<evidence type="ECO:0000256" key="4">
    <source>
        <dbReference type="ARBA" id="ARBA00022771"/>
    </source>
</evidence>
<feature type="compositionally biased region" description="Polar residues" evidence="10">
    <location>
        <begin position="220"/>
        <end position="235"/>
    </location>
</feature>
<keyword evidence="2" id="KW-0479">Metal-binding</keyword>
<dbReference type="Pfam" id="PF00096">
    <property type="entry name" value="zf-C2H2"/>
    <property type="match status" value="3"/>
</dbReference>
<evidence type="ECO:0000256" key="2">
    <source>
        <dbReference type="ARBA" id="ARBA00022723"/>
    </source>
</evidence>
<protein>
    <recommendedName>
        <fullName evidence="12">C2H2-type domain-containing protein</fullName>
    </recommendedName>
</protein>
<dbReference type="GO" id="GO:0005654">
    <property type="term" value="C:nucleoplasm"/>
    <property type="evidence" value="ECO:0007669"/>
    <property type="project" value="TreeGrafter"/>
</dbReference>
<feature type="region of interest" description="Disordered" evidence="10">
    <location>
        <begin position="129"/>
        <end position="148"/>
    </location>
</feature>
<evidence type="ECO:0000313" key="13">
    <source>
        <dbReference type="EMBL" id="KAJ3221018.1"/>
    </source>
</evidence>
<comment type="caution">
    <text evidence="13">The sequence shown here is derived from an EMBL/GenBank/DDBJ whole genome shotgun (WGS) entry which is preliminary data.</text>
</comment>
<feature type="region of interest" description="Disordered" evidence="10">
    <location>
        <begin position="277"/>
        <end position="302"/>
    </location>
</feature>
<dbReference type="GO" id="GO:0000978">
    <property type="term" value="F:RNA polymerase II cis-regulatory region sequence-specific DNA binding"/>
    <property type="evidence" value="ECO:0007669"/>
    <property type="project" value="TreeGrafter"/>
</dbReference>
<accession>A0AAD5U3Y6</accession>
<dbReference type="PANTHER" id="PTHR24399:SF70">
    <property type="entry name" value="C2H2-TYPE DOMAIN-CONTAINING PROTEIN"/>
    <property type="match status" value="1"/>
</dbReference>
<evidence type="ECO:0000256" key="11">
    <source>
        <dbReference type="SAM" id="Phobius"/>
    </source>
</evidence>
<organism evidence="13 14">
    <name type="scientific">Clydaea vesicula</name>
    <dbReference type="NCBI Taxonomy" id="447962"/>
    <lineage>
        <taxon>Eukaryota</taxon>
        <taxon>Fungi</taxon>
        <taxon>Fungi incertae sedis</taxon>
        <taxon>Chytridiomycota</taxon>
        <taxon>Chytridiomycota incertae sedis</taxon>
        <taxon>Chytridiomycetes</taxon>
        <taxon>Lobulomycetales</taxon>
        <taxon>Lobulomycetaceae</taxon>
        <taxon>Clydaea</taxon>
    </lineage>
</organism>
<evidence type="ECO:0000256" key="3">
    <source>
        <dbReference type="ARBA" id="ARBA00022737"/>
    </source>
</evidence>
<dbReference type="InterPro" id="IPR013087">
    <property type="entry name" value="Znf_C2H2_type"/>
</dbReference>
<feature type="domain" description="C2H2-type" evidence="12">
    <location>
        <begin position="346"/>
        <end position="373"/>
    </location>
</feature>
<evidence type="ECO:0000256" key="8">
    <source>
        <dbReference type="ARBA" id="ARBA00023242"/>
    </source>
</evidence>
<keyword evidence="4 9" id="KW-0863">Zinc-finger</keyword>
<keyword evidence="7" id="KW-0804">Transcription</keyword>
<dbReference type="FunFam" id="3.30.160.60:FF:000100">
    <property type="entry name" value="Zinc finger 45-like"/>
    <property type="match status" value="1"/>
</dbReference>
<gene>
    <name evidence="13" type="ORF">HK099_003824</name>
</gene>
<feature type="domain" description="C2H2-type" evidence="12">
    <location>
        <begin position="318"/>
        <end position="345"/>
    </location>
</feature>
<keyword evidence="6" id="KW-0805">Transcription regulation</keyword>
<dbReference type="GO" id="GO:0008270">
    <property type="term" value="F:zinc ion binding"/>
    <property type="evidence" value="ECO:0007669"/>
    <property type="project" value="UniProtKB-KW"/>
</dbReference>
<evidence type="ECO:0000259" key="12">
    <source>
        <dbReference type="PROSITE" id="PS50157"/>
    </source>
</evidence>
<evidence type="ECO:0000256" key="6">
    <source>
        <dbReference type="ARBA" id="ARBA00023015"/>
    </source>
</evidence>
<feature type="region of interest" description="Disordered" evidence="10">
    <location>
        <begin position="172"/>
        <end position="195"/>
    </location>
</feature>
<comment type="subcellular location">
    <subcellularLocation>
        <location evidence="1">Nucleus</location>
    </subcellularLocation>
</comment>
<reference evidence="13" key="1">
    <citation type="submission" date="2020-05" db="EMBL/GenBank/DDBJ databases">
        <title>Phylogenomic resolution of chytrid fungi.</title>
        <authorList>
            <person name="Stajich J.E."/>
            <person name="Amses K."/>
            <person name="Simmons R."/>
            <person name="Seto K."/>
            <person name="Myers J."/>
            <person name="Bonds A."/>
            <person name="Quandt C.A."/>
            <person name="Barry K."/>
            <person name="Liu P."/>
            <person name="Grigoriev I."/>
            <person name="Longcore J.E."/>
            <person name="James T.Y."/>
        </authorList>
    </citation>
    <scope>NUCLEOTIDE SEQUENCE</scope>
    <source>
        <strain evidence="13">JEL0476</strain>
    </source>
</reference>
<evidence type="ECO:0000256" key="1">
    <source>
        <dbReference type="ARBA" id="ARBA00004123"/>
    </source>
</evidence>
<dbReference type="FunFam" id="3.30.160.60:FF:000065">
    <property type="entry name" value="B-cell CLL/lymphoma 6, member B"/>
    <property type="match status" value="1"/>
</dbReference>
<keyword evidence="11" id="KW-1133">Transmembrane helix</keyword>
<feature type="region of interest" description="Disordered" evidence="10">
    <location>
        <begin position="214"/>
        <end position="235"/>
    </location>
</feature>
<dbReference type="AlphaFoldDB" id="A0AAD5U3Y6"/>
<dbReference type="Proteomes" id="UP001211065">
    <property type="component" value="Unassembled WGS sequence"/>
</dbReference>
<dbReference type="PROSITE" id="PS00028">
    <property type="entry name" value="ZINC_FINGER_C2H2_1"/>
    <property type="match status" value="2"/>
</dbReference>
<dbReference type="SMART" id="SM00355">
    <property type="entry name" value="ZnF_C2H2"/>
    <property type="match status" value="3"/>
</dbReference>
<dbReference type="PANTHER" id="PTHR24399">
    <property type="entry name" value="ZINC FINGER AND BTB DOMAIN-CONTAINING"/>
    <property type="match status" value="1"/>
</dbReference>
<evidence type="ECO:0000256" key="5">
    <source>
        <dbReference type="ARBA" id="ARBA00022833"/>
    </source>
</evidence>
<feature type="compositionally biased region" description="Low complexity" evidence="10">
    <location>
        <begin position="278"/>
        <end position="295"/>
    </location>
</feature>
<dbReference type="PROSITE" id="PS50157">
    <property type="entry name" value="ZINC_FINGER_C2H2_2"/>
    <property type="match status" value="3"/>
</dbReference>
<evidence type="ECO:0000256" key="7">
    <source>
        <dbReference type="ARBA" id="ARBA00023163"/>
    </source>
</evidence>
<evidence type="ECO:0000313" key="14">
    <source>
        <dbReference type="Proteomes" id="UP001211065"/>
    </source>
</evidence>
<keyword evidence="8" id="KW-0539">Nucleus</keyword>
<feature type="transmembrane region" description="Helical" evidence="11">
    <location>
        <begin position="63"/>
        <end position="83"/>
    </location>
</feature>
<keyword evidence="11" id="KW-0812">Transmembrane</keyword>
<evidence type="ECO:0000256" key="9">
    <source>
        <dbReference type="PROSITE-ProRule" id="PRU00042"/>
    </source>
</evidence>
<keyword evidence="3" id="KW-0677">Repeat</keyword>